<feature type="transmembrane region" description="Helical" evidence="6">
    <location>
        <begin position="183"/>
        <end position="205"/>
    </location>
</feature>
<name>A0A2T0WIR1_9BACT</name>
<evidence type="ECO:0000256" key="1">
    <source>
        <dbReference type="ARBA" id="ARBA00004651"/>
    </source>
</evidence>
<evidence type="ECO:0000313" key="8">
    <source>
        <dbReference type="Proteomes" id="UP000238157"/>
    </source>
</evidence>
<keyword evidence="2" id="KW-1003">Cell membrane</keyword>
<dbReference type="PIRSF" id="PIRSF035875">
    <property type="entry name" value="RNase_BN"/>
    <property type="match status" value="1"/>
</dbReference>
<protein>
    <submittedName>
        <fullName evidence="7">Membrane protein</fullName>
    </submittedName>
</protein>
<keyword evidence="8" id="KW-1185">Reference proteome</keyword>
<feature type="transmembrane region" description="Helical" evidence="6">
    <location>
        <begin position="248"/>
        <end position="273"/>
    </location>
</feature>
<evidence type="ECO:0000256" key="6">
    <source>
        <dbReference type="SAM" id="Phobius"/>
    </source>
</evidence>
<evidence type="ECO:0000256" key="2">
    <source>
        <dbReference type="ARBA" id="ARBA00022475"/>
    </source>
</evidence>
<organism evidence="7 8">
    <name type="scientific">Mongoliibacter ruber</name>
    <dbReference type="NCBI Taxonomy" id="1750599"/>
    <lineage>
        <taxon>Bacteria</taxon>
        <taxon>Pseudomonadati</taxon>
        <taxon>Bacteroidota</taxon>
        <taxon>Cytophagia</taxon>
        <taxon>Cytophagales</taxon>
        <taxon>Cyclobacteriaceae</taxon>
        <taxon>Mongoliibacter</taxon>
    </lineage>
</organism>
<keyword evidence="5 6" id="KW-0472">Membrane</keyword>
<proteinExistence type="predicted"/>
<dbReference type="EMBL" id="PVTR01000008">
    <property type="protein sequence ID" value="PRY86576.1"/>
    <property type="molecule type" value="Genomic_DNA"/>
</dbReference>
<dbReference type="RefSeq" id="WP_106134312.1">
    <property type="nucleotide sequence ID" value="NZ_PVTR01000008.1"/>
</dbReference>
<evidence type="ECO:0000256" key="3">
    <source>
        <dbReference type="ARBA" id="ARBA00022692"/>
    </source>
</evidence>
<dbReference type="GO" id="GO:0005886">
    <property type="term" value="C:plasma membrane"/>
    <property type="evidence" value="ECO:0007669"/>
    <property type="project" value="UniProtKB-SubCell"/>
</dbReference>
<feature type="transmembrane region" description="Helical" evidence="6">
    <location>
        <begin position="145"/>
        <end position="168"/>
    </location>
</feature>
<dbReference type="AlphaFoldDB" id="A0A2T0WIR1"/>
<dbReference type="PANTHER" id="PTHR30213">
    <property type="entry name" value="INNER MEMBRANE PROTEIN YHJD"/>
    <property type="match status" value="1"/>
</dbReference>
<evidence type="ECO:0000256" key="4">
    <source>
        <dbReference type="ARBA" id="ARBA00022989"/>
    </source>
</evidence>
<dbReference type="Pfam" id="PF03631">
    <property type="entry name" value="Virul_fac_BrkB"/>
    <property type="match status" value="1"/>
</dbReference>
<feature type="transmembrane region" description="Helical" evidence="6">
    <location>
        <begin position="27"/>
        <end position="56"/>
    </location>
</feature>
<feature type="transmembrane region" description="Helical" evidence="6">
    <location>
        <begin position="217"/>
        <end position="236"/>
    </location>
</feature>
<evidence type="ECO:0000256" key="5">
    <source>
        <dbReference type="ARBA" id="ARBA00023136"/>
    </source>
</evidence>
<feature type="transmembrane region" description="Helical" evidence="6">
    <location>
        <begin position="95"/>
        <end position="116"/>
    </location>
</feature>
<dbReference type="Proteomes" id="UP000238157">
    <property type="component" value="Unassembled WGS sequence"/>
</dbReference>
<reference evidence="7 8" key="1">
    <citation type="submission" date="2018-03" db="EMBL/GenBank/DDBJ databases">
        <title>Genomic Encyclopedia of Archaeal and Bacterial Type Strains, Phase II (KMG-II): from individual species to whole genera.</title>
        <authorList>
            <person name="Goeker M."/>
        </authorList>
    </citation>
    <scope>NUCLEOTIDE SEQUENCE [LARGE SCALE GENOMIC DNA]</scope>
    <source>
        <strain evidence="7 8">DSM 27929</strain>
    </source>
</reference>
<dbReference type="InterPro" id="IPR017039">
    <property type="entry name" value="Virul_fac_BrkB"/>
</dbReference>
<comment type="caution">
    <text evidence="7">The sequence shown here is derived from an EMBL/GenBank/DDBJ whole genome shotgun (WGS) entry which is preliminary data.</text>
</comment>
<sequence length="307" mass="34209">MNLKKTYRDTIGILKNTVSYIGQDQPIVYSAAIAFFTLFSLPAILVVIVTIGTVFFERTEIKDEIVSQIERNVDSEAAEQVSEVLNNVMNLPDSTLYIIIAILVIFKSATMIFGILQKALNSIWKVKLKKGVSFWKIAKYRTIPLLFVIGLGFLMVLTLFIDLLLSYISNVGSGILPETVESILFGLTKMAVNFSVVILFFTIVHKTLPDAIVQWKDAIAGGIITTVLFLIGTRIINLIISNLDLNDYYSAAGSLVILLLWIFYSSVILFLCGEITKAYAVQRGHKIKAKPIAELYSYTTDEEKVAD</sequence>
<keyword evidence="4 6" id="KW-1133">Transmembrane helix</keyword>
<dbReference type="OrthoDB" id="9797028at2"/>
<keyword evidence="3 6" id="KW-0812">Transmembrane</keyword>
<evidence type="ECO:0000313" key="7">
    <source>
        <dbReference type="EMBL" id="PRY86576.1"/>
    </source>
</evidence>
<gene>
    <name evidence="7" type="ORF">CLW00_10863</name>
</gene>
<comment type="subcellular location">
    <subcellularLocation>
        <location evidence="1">Cell membrane</location>
        <topology evidence="1">Multi-pass membrane protein</topology>
    </subcellularLocation>
</comment>
<accession>A0A2T0WIR1</accession>
<dbReference type="PANTHER" id="PTHR30213:SF1">
    <property type="entry name" value="INNER MEMBRANE PROTEIN YHJD"/>
    <property type="match status" value="1"/>
</dbReference>